<keyword evidence="3" id="KW-1185">Reference proteome</keyword>
<gene>
    <name evidence="2" type="ORF">UV8b_04026</name>
</gene>
<evidence type="ECO:0000313" key="2">
    <source>
        <dbReference type="EMBL" id="QUC19785.1"/>
    </source>
</evidence>
<evidence type="ECO:0000313" key="3">
    <source>
        <dbReference type="Proteomes" id="UP000027002"/>
    </source>
</evidence>
<reference evidence="2" key="1">
    <citation type="submission" date="2020-03" db="EMBL/GenBank/DDBJ databases">
        <title>A mixture of massive structural variations and highly conserved coding sequences in Ustilaginoidea virens genome.</title>
        <authorList>
            <person name="Zhang K."/>
            <person name="Zhao Z."/>
            <person name="Zhang Z."/>
            <person name="Li Y."/>
            <person name="Hsiang T."/>
            <person name="Sun W."/>
        </authorList>
    </citation>
    <scope>NUCLEOTIDE SEQUENCE</scope>
    <source>
        <strain evidence="2">UV-8b</strain>
    </source>
</reference>
<sequence>MHHSLSADGCFRRRPSSSSRTCFTSPRTVDKDMATEESLQSFLHPPKRHLLRSLLGSVVARLVFTSSRLPTKRMPIVLYIDSCLLSPPGPRPMFASAANPLDFAPDSMRILSYTFNFWKPSLHRSIKIHPKQRCPIYAGAGPEIWLQFQLNNSTVQFITLEKPFLVSTK</sequence>
<dbReference type="KEGG" id="uvi:66064804"/>
<feature type="region of interest" description="Disordered" evidence="1">
    <location>
        <begin position="1"/>
        <end position="25"/>
    </location>
</feature>
<feature type="compositionally biased region" description="Polar residues" evidence="1">
    <location>
        <begin position="16"/>
        <end position="25"/>
    </location>
</feature>
<dbReference type="Proteomes" id="UP000027002">
    <property type="component" value="Chromosome 3"/>
</dbReference>
<accession>A0A8E5HR17</accession>
<dbReference type="AlphaFoldDB" id="A0A8E5HR17"/>
<evidence type="ECO:0000256" key="1">
    <source>
        <dbReference type="SAM" id="MobiDB-lite"/>
    </source>
</evidence>
<proteinExistence type="predicted"/>
<organism evidence="2 3">
    <name type="scientific">Ustilaginoidea virens</name>
    <name type="common">Rice false smut fungus</name>
    <name type="synonym">Villosiclava virens</name>
    <dbReference type="NCBI Taxonomy" id="1159556"/>
    <lineage>
        <taxon>Eukaryota</taxon>
        <taxon>Fungi</taxon>
        <taxon>Dikarya</taxon>
        <taxon>Ascomycota</taxon>
        <taxon>Pezizomycotina</taxon>
        <taxon>Sordariomycetes</taxon>
        <taxon>Hypocreomycetidae</taxon>
        <taxon>Hypocreales</taxon>
        <taxon>Clavicipitaceae</taxon>
        <taxon>Ustilaginoidea</taxon>
    </lineage>
</organism>
<dbReference type="EMBL" id="CP072755">
    <property type="protein sequence ID" value="QUC19785.1"/>
    <property type="molecule type" value="Genomic_DNA"/>
</dbReference>
<name>A0A8E5HR17_USTVR</name>
<dbReference type="GeneID" id="66064804"/>
<dbReference type="RefSeq" id="XP_042997458.1">
    <property type="nucleotide sequence ID" value="XM_043141524.1"/>
</dbReference>
<protein>
    <submittedName>
        <fullName evidence="2">Uncharacterized protein</fullName>
    </submittedName>
</protein>